<keyword evidence="3" id="KW-1185">Reference proteome</keyword>
<dbReference type="HAMAP" id="MF_02233">
    <property type="entry name" value="UbiV"/>
    <property type="match status" value="1"/>
</dbReference>
<protein>
    <recommendedName>
        <fullName evidence="1">Ubiquinone biosynthesis protein UbiV</fullName>
    </recommendedName>
</protein>
<organism evidence="2 3">
    <name type="scientific">Zeimonas arvi</name>
    <dbReference type="NCBI Taxonomy" id="2498847"/>
    <lineage>
        <taxon>Bacteria</taxon>
        <taxon>Pseudomonadati</taxon>
        <taxon>Pseudomonadota</taxon>
        <taxon>Betaproteobacteria</taxon>
        <taxon>Burkholderiales</taxon>
        <taxon>Burkholderiaceae</taxon>
        <taxon>Zeimonas</taxon>
    </lineage>
</organism>
<comment type="subunit">
    <text evidence="1">Forms a heterodimer with UbiU.</text>
</comment>
<evidence type="ECO:0000313" key="2">
    <source>
        <dbReference type="EMBL" id="TXL63919.1"/>
    </source>
</evidence>
<keyword evidence="1" id="KW-0408">Iron</keyword>
<comment type="similarity">
    <text evidence="1">Belongs to the peptidase U32 family. UbiV subfamily.</text>
</comment>
<comment type="function">
    <text evidence="1">Required for O(2)-independent ubiquinone (coenzyme Q) biosynthesis. Together with UbiU, is essential for the C6-hydroxylation reaction in the oxygen-independent ubiquinone biosynthesis pathway.</text>
</comment>
<keyword evidence="1" id="KW-0411">Iron-sulfur</keyword>
<evidence type="ECO:0000313" key="3">
    <source>
        <dbReference type="Proteomes" id="UP000321548"/>
    </source>
</evidence>
<sequence>MNPPAPAAPGARPAVRLSLGPLLYYWSRQEVLDFYASIADSPVEIVYLGEVVCSRRHQMRLDDWIGLARDLREAGKEVVLSSQALLEGEADLRRLHNLIEHGDFPVEANDLGAVALVARRVPFVAGPHLNVYNEDALRCYAGLGAVRWVPPLEMSGKVIAALHASRPEGMQTELFAFGRMPLALSARCFTARHYGLRKDSCEYRCLDHPDGITLSTREGQEFLAINGIQTQSAQRFMLLDEMPAIAAERLDAVRISPQSRHTPAVVAAFDAARRGETVTADPAWSPEGFCNGYWHGRAGIELARRAA</sequence>
<keyword evidence="1" id="KW-0831">Ubiquinone biosynthesis</keyword>
<keyword evidence="1" id="KW-0004">4Fe-4S</keyword>
<feature type="binding site" evidence="1">
    <location>
        <position position="188"/>
    </location>
    <ligand>
        <name>[4Fe-4S] cluster</name>
        <dbReference type="ChEBI" id="CHEBI:49883"/>
    </ligand>
</feature>
<dbReference type="Proteomes" id="UP000321548">
    <property type="component" value="Unassembled WGS sequence"/>
</dbReference>
<dbReference type="GO" id="GO:0006744">
    <property type="term" value="P:ubiquinone biosynthetic process"/>
    <property type="evidence" value="ECO:0007669"/>
    <property type="project" value="UniProtKB-UniRule"/>
</dbReference>
<feature type="binding site" evidence="1">
    <location>
        <position position="53"/>
    </location>
    <ligand>
        <name>[4Fe-4S] cluster</name>
        <dbReference type="ChEBI" id="CHEBI:49883"/>
    </ligand>
</feature>
<dbReference type="InterPro" id="IPR051454">
    <property type="entry name" value="RNA/ubiquinone_mod_enzymes"/>
</dbReference>
<proteinExistence type="inferred from homology"/>
<dbReference type="GO" id="GO:0051539">
    <property type="term" value="F:4 iron, 4 sulfur cluster binding"/>
    <property type="evidence" value="ECO:0007669"/>
    <property type="project" value="UniProtKB-UniRule"/>
</dbReference>
<dbReference type="OrthoDB" id="8523349at2"/>
<dbReference type="PANTHER" id="PTHR30217:SF11">
    <property type="entry name" value="UBIQUINONE BIOSYNTHESIS PROTEIN UBIV"/>
    <property type="match status" value="1"/>
</dbReference>
<evidence type="ECO:0000256" key="1">
    <source>
        <dbReference type="HAMAP-Rule" id="MF_02233"/>
    </source>
</evidence>
<dbReference type="GO" id="GO:0046872">
    <property type="term" value="F:metal ion binding"/>
    <property type="evidence" value="ECO:0007669"/>
    <property type="project" value="UniProtKB-KW"/>
</dbReference>
<comment type="caution">
    <text evidence="2">The sequence shown here is derived from an EMBL/GenBank/DDBJ whole genome shotgun (WGS) entry which is preliminary data.</text>
</comment>
<dbReference type="InterPro" id="IPR043693">
    <property type="entry name" value="UbiV"/>
</dbReference>
<dbReference type="UniPathway" id="UPA00232"/>
<dbReference type="EMBL" id="VDUY01000007">
    <property type="protein sequence ID" value="TXL63919.1"/>
    <property type="molecule type" value="Genomic_DNA"/>
</dbReference>
<name>A0A5C8NQA6_9BURK</name>
<feature type="binding site" evidence="1">
    <location>
        <position position="205"/>
    </location>
    <ligand>
        <name>[4Fe-4S] cluster</name>
        <dbReference type="ChEBI" id="CHEBI:49883"/>
    </ligand>
</feature>
<dbReference type="AlphaFoldDB" id="A0A5C8NQA6"/>
<dbReference type="Pfam" id="PF01136">
    <property type="entry name" value="Peptidase_U32"/>
    <property type="match status" value="1"/>
</dbReference>
<accession>A0A5C8NQA6</accession>
<keyword evidence="1" id="KW-0479">Metal-binding</keyword>
<dbReference type="NCBIfam" id="NF011991">
    <property type="entry name" value="PRK15447.1"/>
    <property type="match status" value="1"/>
</dbReference>
<comment type="pathway">
    <text evidence="1">Cofactor biosynthesis; ubiquinone biosynthesis.</text>
</comment>
<dbReference type="InterPro" id="IPR001539">
    <property type="entry name" value="Peptidase_U32"/>
</dbReference>
<feature type="binding site" evidence="1">
    <location>
        <position position="201"/>
    </location>
    <ligand>
        <name>[4Fe-4S] cluster</name>
        <dbReference type="ChEBI" id="CHEBI:49883"/>
    </ligand>
</feature>
<reference evidence="2 3" key="1">
    <citation type="submission" date="2019-06" db="EMBL/GenBank/DDBJ databases">
        <title>Quisquiliibacterium sp. nov., isolated from a maize field.</title>
        <authorList>
            <person name="Lin S.-Y."/>
            <person name="Tsai C.-F."/>
            <person name="Young C.-C."/>
        </authorList>
    </citation>
    <scope>NUCLEOTIDE SEQUENCE [LARGE SCALE GENOMIC DNA]</scope>
    <source>
        <strain evidence="2 3">CC-CFT501</strain>
    </source>
</reference>
<dbReference type="PANTHER" id="PTHR30217">
    <property type="entry name" value="PEPTIDASE U32 FAMILY"/>
    <property type="match status" value="1"/>
</dbReference>
<comment type="cofactor">
    <cofactor evidence="1">
        <name>[4Fe-4S] cluster</name>
        <dbReference type="ChEBI" id="CHEBI:49883"/>
    </cofactor>
</comment>
<gene>
    <name evidence="1" type="primary">ubiV</name>
    <name evidence="2" type="ORF">FHP08_15765</name>
</gene>